<evidence type="ECO:0000313" key="2">
    <source>
        <dbReference type="EnsemblPlants" id="OPUNC05G08340.1"/>
    </source>
</evidence>
<proteinExistence type="predicted"/>
<dbReference type="AlphaFoldDB" id="A0A0E0L0F4"/>
<feature type="region of interest" description="Disordered" evidence="1">
    <location>
        <begin position="1"/>
        <end position="33"/>
    </location>
</feature>
<reference evidence="2" key="2">
    <citation type="submission" date="2018-05" db="EMBL/GenBank/DDBJ databases">
        <title>OpunRS2 (Oryza punctata Reference Sequence Version 2).</title>
        <authorList>
            <person name="Zhang J."/>
            <person name="Kudrna D."/>
            <person name="Lee S."/>
            <person name="Talag J."/>
            <person name="Welchert J."/>
            <person name="Wing R.A."/>
        </authorList>
    </citation>
    <scope>NUCLEOTIDE SEQUENCE [LARGE SCALE GENOMIC DNA]</scope>
</reference>
<feature type="compositionally biased region" description="Low complexity" evidence="1">
    <location>
        <begin position="18"/>
        <end position="30"/>
    </location>
</feature>
<keyword evidence="3" id="KW-1185">Reference proteome</keyword>
<dbReference type="EnsemblPlants" id="OPUNC05G08340.1">
    <property type="protein sequence ID" value="OPUNC05G08340.1"/>
    <property type="gene ID" value="OPUNC05G08340"/>
</dbReference>
<evidence type="ECO:0000313" key="3">
    <source>
        <dbReference type="Proteomes" id="UP000026962"/>
    </source>
</evidence>
<reference evidence="2" key="1">
    <citation type="submission" date="2015-04" db="UniProtKB">
        <authorList>
            <consortium name="EnsemblPlants"/>
        </authorList>
    </citation>
    <scope>IDENTIFICATION</scope>
</reference>
<name>A0A0E0L0F4_ORYPU</name>
<dbReference type="Gramene" id="OPUNC05G08340.1">
    <property type="protein sequence ID" value="OPUNC05G08340.1"/>
    <property type="gene ID" value="OPUNC05G08340"/>
</dbReference>
<dbReference type="HOGENOM" id="CLU_2007666_0_0_1"/>
<dbReference type="Proteomes" id="UP000026962">
    <property type="component" value="Chromosome 5"/>
</dbReference>
<protein>
    <submittedName>
        <fullName evidence="2">Uncharacterized protein</fullName>
    </submittedName>
</protein>
<evidence type="ECO:0000256" key="1">
    <source>
        <dbReference type="SAM" id="MobiDB-lite"/>
    </source>
</evidence>
<organism evidence="2">
    <name type="scientific">Oryza punctata</name>
    <name type="common">Red rice</name>
    <dbReference type="NCBI Taxonomy" id="4537"/>
    <lineage>
        <taxon>Eukaryota</taxon>
        <taxon>Viridiplantae</taxon>
        <taxon>Streptophyta</taxon>
        <taxon>Embryophyta</taxon>
        <taxon>Tracheophyta</taxon>
        <taxon>Spermatophyta</taxon>
        <taxon>Magnoliopsida</taxon>
        <taxon>Liliopsida</taxon>
        <taxon>Poales</taxon>
        <taxon>Poaceae</taxon>
        <taxon>BOP clade</taxon>
        <taxon>Oryzoideae</taxon>
        <taxon>Oryzeae</taxon>
        <taxon>Oryzinae</taxon>
        <taxon>Oryza</taxon>
    </lineage>
</organism>
<accession>A0A0E0L0F4</accession>
<sequence length="124" mass="13991">MSLHLGLRVKNRESKGAPSLVPASSSPPVVEVDDGSDADFAPETKASLDNFSNANIPQDQAAIDLGLAMHRFRARKHCTHAWQVQVNMKGRKIDQMEDVPLWFQEQNLHRSHRQLLPPEERMTL</sequence>